<feature type="domain" description="Transcription regulator AsnC/Lrp ligand binding" evidence="4">
    <location>
        <begin position="80"/>
        <end position="146"/>
    </location>
</feature>
<dbReference type="GO" id="GO:0043565">
    <property type="term" value="F:sequence-specific DNA binding"/>
    <property type="evidence" value="ECO:0007669"/>
    <property type="project" value="InterPro"/>
</dbReference>
<dbReference type="Proteomes" id="UP000521379">
    <property type="component" value="Unassembled WGS sequence"/>
</dbReference>
<dbReference type="Pfam" id="PF13404">
    <property type="entry name" value="HTH_AsnC-type"/>
    <property type="match status" value="1"/>
</dbReference>
<evidence type="ECO:0000259" key="5">
    <source>
        <dbReference type="Pfam" id="PF13404"/>
    </source>
</evidence>
<dbReference type="SMART" id="SM00344">
    <property type="entry name" value="HTH_ASNC"/>
    <property type="match status" value="1"/>
</dbReference>
<protein>
    <submittedName>
        <fullName evidence="6">Lrp/AsnC family transcriptional regulator</fullName>
    </submittedName>
</protein>
<evidence type="ECO:0000259" key="4">
    <source>
        <dbReference type="Pfam" id="PF01037"/>
    </source>
</evidence>
<dbReference type="EMBL" id="JAAVUN010000035">
    <property type="protein sequence ID" value="NKE10644.1"/>
    <property type="molecule type" value="Genomic_DNA"/>
</dbReference>
<evidence type="ECO:0000256" key="3">
    <source>
        <dbReference type="ARBA" id="ARBA00023163"/>
    </source>
</evidence>
<dbReference type="GO" id="GO:0005829">
    <property type="term" value="C:cytosol"/>
    <property type="evidence" value="ECO:0007669"/>
    <property type="project" value="TreeGrafter"/>
</dbReference>
<dbReference type="PANTHER" id="PTHR30154:SF34">
    <property type="entry name" value="TRANSCRIPTIONAL REGULATOR AZLB"/>
    <property type="match status" value="1"/>
</dbReference>
<sequence>MKVSNRVKEIDSTSRRVLRALDTNPRATVGWVAQKLHLARGTVQSRISQLFEPGVLRGHSVTVPPEALGYGIRAICTAEVEQELFDDAVAALHDLPEVLECVATTGGTDLFMQLVARDADDLYVFNQTVLGCPGIRRTSTTIVLRELIPYRIHQLLAD</sequence>
<dbReference type="GO" id="GO:0043200">
    <property type="term" value="P:response to amino acid"/>
    <property type="evidence" value="ECO:0007669"/>
    <property type="project" value="TreeGrafter"/>
</dbReference>
<keyword evidence="2" id="KW-0238">DNA-binding</keyword>
<evidence type="ECO:0000256" key="1">
    <source>
        <dbReference type="ARBA" id="ARBA00023015"/>
    </source>
</evidence>
<dbReference type="InterPro" id="IPR000485">
    <property type="entry name" value="AsnC-type_HTH_dom"/>
</dbReference>
<keyword evidence="7" id="KW-1185">Reference proteome</keyword>
<organism evidence="6 7">
    <name type="scientific">Kocuria subflava</name>
    <dbReference type="NCBI Taxonomy" id="1736139"/>
    <lineage>
        <taxon>Bacteria</taxon>
        <taxon>Bacillati</taxon>
        <taxon>Actinomycetota</taxon>
        <taxon>Actinomycetes</taxon>
        <taxon>Micrococcales</taxon>
        <taxon>Micrococcaceae</taxon>
        <taxon>Kocuria</taxon>
    </lineage>
</organism>
<accession>A0A846TYF1</accession>
<keyword evidence="3" id="KW-0804">Transcription</keyword>
<dbReference type="PANTHER" id="PTHR30154">
    <property type="entry name" value="LEUCINE-RESPONSIVE REGULATORY PROTEIN"/>
    <property type="match status" value="1"/>
</dbReference>
<name>A0A846TYF1_9MICC</name>
<dbReference type="AlphaFoldDB" id="A0A846TYF1"/>
<dbReference type="Pfam" id="PF01037">
    <property type="entry name" value="AsnC_trans_reg"/>
    <property type="match status" value="1"/>
</dbReference>
<dbReference type="InterPro" id="IPR011008">
    <property type="entry name" value="Dimeric_a/b-barrel"/>
</dbReference>
<dbReference type="SUPFAM" id="SSF54909">
    <property type="entry name" value="Dimeric alpha+beta barrel"/>
    <property type="match status" value="1"/>
</dbReference>
<dbReference type="InterPro" id="IPR036388">
    <property type="entry name" value="WH-like_DNA-bd_sf"/>
</dbReference>
<dbReference type="Gene3D" id="1.10.10.10">
    <property type="entry name" value="Winged helix-like DNA-binding domain superfamily/Winged helix DNA-binding domain"/>
    <property type="match status" value="1"/>
</dbReference>
<evidence type="ECO:0000313" key="6">
    <source>
        <dbReference type="EMBL" id="NKE10644.1"/>
    </source>
</evidence>
<keyword evidence="1" id="KW-0805">Transcription regulation</keyword>
<dbReference type="Gene3D" id="3.30.70.920">
    <property type="match status" value="1"/>
</dbReference>
<evidence type="ECO:0000256" key="2">
    <source>
        <dbReference type="ARBA" id="ARBA00023125"/>
    </source>
</evidence>
<feature type="domain" description="HTH asnC-type" evidence="5">
    <location>
        <begin position="10"/>
        <end position="50"/>
    </location>
</feature>
<comment type="caution">
    <text evidence="6">The sequence shown here is derived from an EMBL/GenBank/DDBJ whole genome shotgun (WGS) entry which is preliminary data.</text>
</comment>
<proteinExistence type="predicted"/>
<dbReference type="InterPro" id="IPR019887">
    <property type="entry name" value="Tscrpt_reg_AsnC/Lrp_C"/>
</dbReference>
<evidence type="ECO:0000313" key="7">
    <source>
        <dbReference type="Proteomes" id="UP000521379"/>
    </source>
</evidence>
<dbReference type="SUPFAM" id="SSF46785">
    <property type="entry name" value="Winged helix' DNA-binding domain"/>
    <property type="match status" value="1"/>
</dbReference>
<dbReference type="InterPro" id="IPR019888">
    <property type="entry name" value="Tscrpt_reg_AsnC-like"/>
</dbReference>
<dbReference type="InterPro" id="IPR036390">
    <property type="entry name" value="WH_DNA-bd_sf"/>
</dbReference>
<reference evidence="6 7" key="1">
    <citation type="submission" date="2020-02" db="EMBL/GenBank/DDBJ databases">
        <authorList>
            <person name="Sun Q."/>
        </authorList>
    </citation>
    <scope>NUCLEOTIDE SEQUENCE [LARGE SCALE GENOMIC DNA]</scope>
    <source>
        <strain evidence="6 7">YIM 13062</strain>
    </source>
</reference>
<gene>
    <name evidence="6" type="ORF">GTW58_12040</name>
</gene>